<organism evidence="2 3">
    <name type="scientific">Mugilogobius chulae</name>
    <name type="common">yellowstripe goby</name>
    <dbReference type="NCBI Taxonomy" id="88201"/>
    <lineage>
        <taxon>Eukaryota</taxon>
        <taxon>Metazoa</taxon>
        <taxon>Chordata</taxon>
        <taxon>Craniata</taxon>
        <taxon>Vertebrata</taxon>
        <taxon>Euteleostomi</taxon>
        <taxon>Actinopterygii</taxon>
        <taxon>Neopterygii</taxon>
        <taxon>Teleostei</taxon>
        <taxon>Neoteleostei</taxon>
        <taxon>Acanthomorphata</taxon>
        <taxon>Gobiaria</taxon>
        <taxon>Gobiiformes</taxon>
        <taxon>Gobioidei</taxon>
        <taxon>Gobiidae</taxon>
        <taxon>Gobionellinae</taxon>
        <taxon>Mugilogobius</taxon>
    </lineage>
</organism>
<reference evidence="3" key="1">
    <citation type="submission" date="2024-04" db="EMBL/GenBank/DDBJ databases">
        <title>Salinicola lusitanus LLJ914,a marine bacterium isolated from the Okinawa Trough.</title>
        <authorList>
            <person name="Li J."/>
        </authorList>
    </citation>
    <scope>NUCLEOTIDE SEQUENCE [LARGE SCALE GENOMIC DNA]</scope>
</reference>
<proteinExistence type="predicted"/>
<dbReference type="EMBL" id="JBBPFD010000002">
    <property type="protein sequence ID" value="KAK7938546.1"/>
    <property type="molecule type" value="Genomic_DNA"/>
</dbReference>
<evidence type="ECO:0000256" key="1">
    <source>
        <dbReference type="SAM" id="MobiDB-lite"/>
    </source>
</evidence>
<evidence type="ECO:0000313" key="2">
    <source>
        <dbReference type="EMBL" id="KAK7938546.1"/>
    </source>
</evidence>
<dbReference type="AlphaFoldDB" id="A0AAW0PS19"/>
<comment type="caution">
    <text evidence="2">The sequence shown here is derived from an EMBL/GenBank/DDBJ whole genome shotgun (WGS) entry which is preliminary data.</text>
</comment>
<gene>
    <name evidence="2" type="ORF">WMY93_001872</name>
</gene>
<sequence>METRGRGENPTPDCDRSLVRKFLCYFSELSGMERKKREKTRRFANELTVEAGKPLKMEGLEKLDVVGDISPALEATEDFIHCVDGINMSQERNRSASRPAKQLQKCPTPPWGS</sequence>
<accession>A0AAW0PS19</accession>
<evidence type="ECO:0000313" key="3">
    <source>
        <dbReference type="Proteomes" id="UP001460270"/>
    </source>
</evidence>
<name>A0AAW0PS19_9GOBI</name>
<protein>
    <submittedName>
        <fullName evidence="2">Uncharacterized protein</fullName>
    </submittedName>
</protein>
<feature type="region of interest" description="Disordered" evidence="1">
    <location>
        <begin position="90"/>
        <end position="113"/>
    </location>
</feature>
<dbReference type="Proteomes" id="UP001460270">
    <property type="component" value="Unassembled WGS sequence"/>
</dbReference>
<keyword evidence="3" id="KW-1185">Reference proteome</keyword>